<feature type="domain" description="GtrA/DPMS transmembrane" evidence="6">
    <location>
        <begin position="80"/>
        <end position="175"/>
    </location>
</feature>
<dbReference type="Proteomes" id="UP000190286">
    <property type="component" value="Unassembled WGS sequence"/>
</dbReference>
<sequence>MQFWNNFAAKHPAAAKWVREGGLFVIVSNLITVFKYLLLQFLPAAFSSLPVVDFGWPGVDVTLFGETFKWNILGYDAAHGGLPYFCAYMIAMVIGECINFPIQRNFVFRSKGNLGKQIAWYVVAFCVITCIVNSINCVWVAVAGLLVPDFIYNIGTTVLNGGVSMVIFFFVNKIIFPESGK</sequence>
<accession>A0A1T4XFY8</accession>
<evidence type="ECO:0000313" key="7">
    <source>
        <dbReference type="EMBL" id="SKA88118.1"/>
    </source>
</evidence>
<feature type="transmembrane region" description="Helical" evidence="5">
    <location>
        <begin position="21"/>
        <end position="42"/>
    </location>
</feature>
<evidence type="ECO:0000256" key="3">
    <source>
        <dbReference type="ARBA" id="ARBA00022989"/>
    </source>
</evidence>
<keyword evidence="8" id="KW-1185">Reference proteome</keyword>
<feature type="transmembrane region" description="Helical" evidence="5">
    <location>
        <begin position="150"/>
        <end position="171"/>
    </location>
</feature>
<protein>
    <submittedName>
        <fullName evidence="7">GtrA-like protein</fullName>
    </submittedName>
</protein>
<evidence type="ECO:0000256" key="4">
    <source>
        <dbReference type="ARBA" id="ARBA00023136"/>
    </source>
</evidence>
<keyword evidence="2 5" id="KW-0812">Transmembrane</keyword>
<gene>
    <name evidence="7" type="ORF">SAMN02745178_01823</name>
</gene>
<evidence type="ECO:0000313" key="8">
    <source>
        <dbReference type="Proteomes" id="UP000190286"/>
    </source>
</evidence>
<keyword evidence="4 5" id="KW-0472">Membrane</keyword>
<reference evidence="7 8" key="1">
    <citation type="submission" date="2017-02" db="EMBL/GenBank/DDBJ databases">
        <authorList>
            <person name="Peterson S.W."/>
        </authorList>
    </citation>
    <scope>NUCLEOTIDE SEQUENCE [LARGE SCALE GENOMIC DNA]</scope>
    <source>
        <strain evidence="7 8">ATCC 27749</strain>
    </source>
</reference>
<evidence type="ECO:0000259" key="6">
    <source>
        <dbReference type="Pfam" id="PF04138"/>
    </source>
</evidence>
<feature type="transmembrane region" description="Helical" evidence="5">
    <location>
        <begin position="81"/>
        <end position="98"/>
    </location>
</feature>
<dbReference type="AlphaFoldDB" id="A0A1T4XFY8"/>
<dbReference type="STRING" id="745368.SAMN02745178_01823"/>
<keyword evidence="3 5" id="KW-1133">Transmembrane helix</keyword>
<name>A0A1T4XFY8_9FIRM</name>
<evidence type="ECO:0000256" key="2">
    <source>
        <dbReference type="ARBA" id="ARBA00022692"/>
    </source>
</evidence>
<dbReference type="GO" id="GO:0016020">
    <property type="term" value="C:membrane"/>
    <property type="evidence" value="ECO:0007669"/>
    <property type="project" value="UniProtKB-SubCell"/>
</dbReference>
<dbReference type="GO" id="GO:0000271">
    <property type="term" value="P:polysaccharide biosynthetic process"/>
    <property type="evidence" value="ECO:0007669"/>
    <property type="project" value="InterPro"/>
</dbReference>
<dbReference type="EMBL" id="FUYF01000009">
    <property type="protein sequence ID" value="SKA88118.1"/>
    <property type="molecule type" value="Genomic_DNA"/>
</dbReference>
<dbReference type="OrthoDB" id="3078253at2"/>
<evidence type="ECO:0000256" key="5">
    <source>
        <dbReference type="SAM" id="Phobius"/>
    </source>
</evidence>
<evidence type="ECO:0000256" key="1">
    <source>
        <dbReference type="ARBA" id="ARBA00004141"/>
    </source>
</evidence>
<dbReference type="InterPro" id="IPR007267">
    <property type="entry name" value="GtrA_DPMS_TM"/>
</dbReference>
<dbReference type="RefSeq" id="WP_078784735.1">
    <property type="nucleotide sequence ID" value="NZ_DBFBGJ010000031.1"/>
</dbReference>
<comment type="subcellular location">
    <subcellularLocation>
        <location evidence="1">Membrane</location>
        <topology evidence="1">Multi-pass membrane protein</topology>
    </subcellularLocation>
</comment>
<feature type="transmembrane region" description="Helical" evidence="5">
    <location>
        <begin position="118"/>
        <end position="144"/>
    </location>
</feature>
<dbReference type="Pfam" id="PF04138">
    <property type="entry name" value="GtrA_DPMS_TM"/>
    <property type="match status" value="1"/>
</dbReference>
<dbReference type="GeneID" id="93338280"/>
<organism evidence="7 8">
    <name type="scientific">Gemmiger formicilis</name>
    <dbReference type="NCBI Taxonomy" id="745368"/>
    <lineage>
        <taxon>Bacteria</taxon>
        <taxon>Bacillati</taxon>
        <taxon>Bacillota</taxon>
        <taxon>Clostridia</taxon>
        <taxon>Eubacteriales</taxon>
        <taxon>Gemmiger</taxon>
    </lineage>
</organism>
<proteinExistence type="predicted"/>